<organism evidence="1 2">
    <name type="scientific">Geobacillus icigianus</name>
    <dbReference type="NCBI Taxonomy" id="1430331"/>
    <lineage>
        <taxon>Bacteria</taxon>
        <taxon>Bacillati</taxon>
        <taxon>Bacillota</taxon>
        <taxon>Bacilli</taxon>
        <taxon>Bacillales</taxon>
        <taxon>Anoxybacillaceae</taxon>
        <taxon>Geobacillus</taxon>
    </lineage>
</organism>
<name>A0ABU6BLA0_9BACL</name>
<sequence length="265" mass="30011">MNKESWTRYLATLSKFQRKKVSSIEIEFVVENVEAGTVRITDLQLQEGQQVTATIPNTAEFFTPKYGTLDETKTAVGGDLYLGDQPRVFPSVKNRFYNIVGRGHEAIVVPNIYEDDFSQKLVTTAVDITLYAKNDFDLLRISTNYGDFVSGEELTYEDEPDHPLNKRYSREFFFEGGPAGSEIKLWASQNIATINGQPANRASRLLNVGNGTLKIKRQLFMGLPYGSNRIRIEFYKLVNGKMQDVGIGYWGVVELIQWQEGKSKP</sequence>
<comment type="caution">
    <text evidence="1">The sequence shown here is derived from an EMBL/GenBank/DDBJ whole genome shotgun (WGS) entry which is preliminary data.</text>
</comment>
<gene>
    <name evidence="1" type="ORF">EP10_003389</name>
</gene>
<evidence type="ECO:0000313" key="2">
    <source>
        <dbReference type="Proteomes" id="UP000029267"/>
    </source>
</evidence>
<keyword evidence="2" id="KW-1185">Reference proteome</keyword>
<proteinExistence type="predicted"/>
<dbReference type="RefSeq" id="WP_033020084.1">
    <property type="nucleotide sequence ID" value="NZ_JPYA02000006.1"/>
</dbReference>
<reference evidence="1 2" key="1">
    <citation type="journal article" date="2014" name="Genome Announc.">
        <title>Draft Genome Sequence of Geobacillus icigianus Strain G1w1T Isolated from Hot Springs in the Valley of Geysers, Kamchatka (Russian Federation).</title>
        <authorList>
            <person name="Bryanskaya A.V."/>
            <person name="Rozanov A.S."/>
            <person name="Logacheva M.D."/>
            <person name="Kotenko A.V."/>
            <person name="Peltek S.E."/>
        </authorList>
    </citation>
    <scope>NUCLEOTIDE SEQUENCE [LARGE SCALE GENOMIC DNA]</scope>
    <source>
        <strain evidence="1 2">G1w1</strain>
    </source>
</reference>
<dbReference type="Proteomes" id="UP000029267">
    <property type="component" value="Unassembled WGS sequence"/>
</dbReference>
<dbReference type="EMBL" id="JPYA02000006">
    <property type="protein sequence ID" value="MEB3752474.1"/>
    <property type="molecule type" value="Genomic_DNA"/>
</dbReference>
<protein>
    <submittedName>
        <fullName evidence="1">Uncharacterized protein</fullName>
    </submittedName>
</protein>
<evidence type="ECO:0000313" key="1">
    <source>
        <dbReference type="EMBL" id="MEB3752474.1"/>
    </source>
</evidence>
<accession>A0ABU6BLA0</accession>